<sequence length="356" mass="38602">MRIIGVAGTAKNTGKTTTISALLRCVSQSSKTKVGLTSIGYDGEEIDNITGLVKPRLFLNKGNVVATAITLINAGSAELKIVEETNIFTPLGKVIIAEVKKDGLVVVAGPNKSGELKRVVDTMIEKAGCHMVLVDGALNRIAPMAVTEGLIIATGAARNPDVAELVQETRHICDILDLAEAEESYKKIASDIKTIAVINKGGKIDTYRYSALIHDDIVAELRKIITDDARAVYIPAAVSQPALEKLLKILGARLSGFTILLHDPIKLLVSASPERIVRTINKIEALKGRIEVLKKVPVLAVTINPFYPRYMFDKNIYEPAYVDEKLLKEEMQKALSLPVVNILKDGADILMKILGF</sequence>
<dbReference type="RefSeq" id="WP_066354394.1">
    <property type="nucleotide sequence ID" value="NZ_LOED01000028.1"/>
</dbReference>
<proteinExistence type="predicted"/>
<dbReference type="STRING" id="520764.AN618_19360"/>
<protein>
    <submittedName>
        <fullName evidence="1">Uncharacterized protein</fullName>
    </submittedName>
</protein>
<evidence type="ECO:0000313" key="2">
    <source>
        <dbReference type="Proteomes" id="UP000070427"/>
    </source>
</evidence>
<comment type="caution">
    <text evidence="1">The sequence shown here is derived from an EMBL/GenBank/DDBJ whole genome shotgun (WGS) entry which is preliminary data.</text>
</comment>
<evidence type="ECO:0000313" key="1">
    <source>
        <dbReference type="EMBL" id="KXG75298.1"/>
    </source>
</evidence>
<dbReference type="OrthoDB" id="9783544at2"/>
<dbReference type="SUPFAM" id="SSF52540">
    <property type="entry name" value="P-loop containing nucleoside triphosphate hydrolases"/>
    <property type="match status" value="1"/>
</dbReference>
<accession>A0A140L423</accession>
<dbReference type="InParanoid" id="A0A140L423"/>
<dbReference type="AlphaFoldDB" id="A0A140L423"/>
<keyword evidence="2" id="KW-1185">Reference proteome</keyword>
<dbReference type="Proteomes" id="UP000070427">
    <property type="component" value="Unassembled WGS sequence"/>
</dbReference>
<organism evidence="1 2">
    <name type="scientific">Fervidicola ferrireducens</name>
    <dbReference type="NCBI Taxonomy" id="520764"/>
    <lineage>
        <taxon>Bacteria</taxon>
        <taxon>Bacillati</taxon>
        <taxon>Bacillota</taxon>
        <taxon>Clostridia</taxon>
        <taxon>Thermosediminibacterales</taxon>
        <taxon>Thermosediminibacteraceae</taxon>
        <taxon>Fervidicola</taxon>
    </lineage>
</organism>
<dbReference type="EMBL" id="LOED01000028">
    <property type="protein sequence ID" value="KXG75298.1"/>
    <property type="molecule type" value="Genomic_DNA"/>
</dbReference>
<dbReference type="InterPro" id="IPR027417">
    <property type="entry name" value="P-loop_NTPase"/>
</dbReference>
<reference evidence="1 2" key="1">
    <citation type="submission" date="2015-12" db="EMBL/GenBank/DDBJ databases">
        <title>Draft genome sequnece of Fervidicola ferrireducens strain Y170.</title>
        <authorList>
            <person name="Patel B.K."/>
        </authorList>
    </citation>
    <scope>NUCLEOTIDE SEQUENCE [LARGE SCALE GENOMIC DNA]</scope>
    <source>
        <strain evidence="1 2">Y170</strain>
    </source>
</reference>
<gene>
    <name evidence="1" type="ORF">AN618_19360</name>
</gene>
<name>A0A140L423_9FIRM</name>